<sequence length="986" mass="106191">MATKLAADSFLESIRKSGLLDEARLAQKLQEVEAAGVDAADARALAKDLIERDVLTKWQAEKLLQGRHRGFFLGRYRLLSLLGKGGMSAVYLAQHTVMKRRCAIKVLPTKRVNDSSYLGRFHREAQAVASLDHPNIVRAYDVDVEKEGDSEIHFLVMEYVEGQSLQEVIQESGIITFAQAMEVVRQSADGLAHAHSAGLVHRDIKPGNLLIDRNGVVKILDLGLARFFEEADDESLTVAHDERVLGTADYLAPEQAIDSHKVDARADIYSLGCTVYFLVTGQPPFTDGSLAQRLMAHQAKAPPKLAERRSDTPDSFEEFIAKMMAKDPDDRHASAIELSHAAGRWLQENAQQHEIALGVLSGGEGDSTAELGRAAYGPLTLAGNPFSSGSNNDGSSQAGGGEETGALSPEQELALTTQISLAEKTDADSSTIRLAEEAERKLIEARESRESADPKSTPTAKAGGNRETEPKRAPGSPQPKSGKSQARTRPASPRSDSGKSSPRSDSGKSAARSDSGKSAARPDSGKSGGRRVQTKKKTQATEDDPTSMFDDLVDTGYPEFDTDVAKALPARRRRGPVKKKQSTNIKWIPIAIGLVVTVLLMYGTWVVISFAIDKLNERPTAPVVQNSTGGGSGKAVELAVGPNAEYSSISDALKAIADLSDKQSPITIRVRGGETYRESITVDESVLSSPRKLSIIGQGNPKPLIDPPGKDIGLTFGSLENFEFSNFRIDAKDLKTAIAINGPFTGSKFSDLAIENLAGTAIVADGGFGADDKQNVTFDQIEIQASDATAIGITITPAKNAKASGVEVLDSQFTGPMETGLKIVGPAKSIAVRECIFHEMQTGILIESKGPIDSLLIRNNTFFKNRTGVKFSELPPQDSRQIAVRHNLFAETGRREFEVGKNPTLQDLQPFLTDIEPSLQGNVSTRKGGFGRINIFKDKGKTGIDPKFKSTKPGEDGYLKAGEKAPQMWVTKPVEGERGYAGANPR</sequence>
<dbReference type="Proteomes" id="UP000317318">
    <property type="component" value="Chromosome"/>
</dbReference>
<evidence type="ECO:0000256" key="5">
    <source>
        <dbReference type="ARBA" id="ARBA00022777"/>
    </source>
</evidence>
<organism evidence="13 14">
    <name type="scientific">Stratiformator vulcanicus</name>
    <dbReference type="NCBI Taxonomy" id="2527980"/>
    <lineage>
        <taxon>Bacteria</taxon>
        <taxon>Pseudomonadati</taxon>
        <taxon>Planctomycetota</taxon>
        <taxon>Planctomycetia</taxon>
        <taxon>Planctomycetales</taxon>
        <taxon>Planctomycetaceae</taxon>
        <taxon>Stratiformator</taxon>
    </lineage>
</organism>
<dbReference type="PROSITE" id="PS00107">
    <property type="entry name" value="PROTEIN_KINASE_ATP"/>
    <property type="match status" value="1"/>
</dbReference>
<keyword evidence="6 9" id="KW-0067">ATP-binding</keyword>
<evidence type="ECO:0000256" key="8">
    <source>
        <dbReference type="ARBA" id="ARBA00048679"/>
    </source>
</evidence>
<dbReference type="GO" id="GO:0106310">
    <property type="term" value="F:protein serine kinase activity"/>
    <property type="evidence" value="ECO:0007669"/>
    <property type="project" value="RHEA"/>
</dbReference>
<keyword evidence="2" id="KW-0723">Serine/threonine-protein kinase</keyword>
<evidence type="ECO:0000256" key="11">
    <source>
        <dbReference type="SAM" id="Phobius"/>
    </source>
</evidence>
<dbReference type="GO" id="GO:0005524">
    <property type="term" value="F:ATP binding"/>
    <property type="evidence" value="ECO:0007669"/>
    <property type="project" value="UniProtKB-UniRule"/>
</dbReference>
<feature type="compositionally biased region" description="Basic and acidic residues" evidence="10">
    <location>
        <begin position="444"/>
        <end position="453"/>
    </location>
</feature>
<evidence type="ECO:0000256" key="6">
    <source>
        <dbReference type="ARBA" id="ARBA00022840"/>
    </source>
</evidence>
<keyword evidence="4 9" id="KW-0547">Nucleotide-binding</keyword>
<feature type="compositionally biased region" description="Basic residues" evidence="10">
    <location>
        <begin position="528"/>
        <end position="538"/>
    </location>
</feature>
<dbReference type="FunFam" id="1.10.510.10:FF:000021">
    <property type="entry name" value="Serine/threonine protein kinase"/>
    <property type="match status" value="1"/>
</dbReference>
<evidence type="ECO:0000256" key="4">
    <source>
        <dbReference type="ARBA" id="ARBA00022741"/>
    </source>
</evidence>
<dbReference type="RefSeq" id="WP_145365462.1">
    <property type="nucleotide sequence ID" value="NZ_CP036268.1"/>
</dbReference>
<dbReference type="PANTHER" id="PTHR43289">
    <property type="entry name" value="MITOGEN-ACTIVATED PROTEIN KINASE KINASE KINASE 20-RELATED"/>
    <property type="match status" value="1"/>
</dbReference>
<feature type="compositionally biased region" description="Polar residues" evidence="10">
    <location>
        <begin position="385"/>
        <end position="396"/>
    </location>
</feature>
<keyword evidence="3 13" id="KW-0808">Transferase</keyword>
<keyword evidence="11" id="KW-0812">Transmembrane</keyword>
<dbReference type="Pfam" id="PF00069">
    <property type="entry name" value="Pkinase"/>
    <property type="match status" value="1"/>
</dbReference>
<dbReference type="InterPro" id="IPR011050">
    <property type="entry name" value="Pectin_lyase_fold/virulence"/>
</dbReference>
<dbReference type="SUPFAM" id="SSF51126">
    <property type="entry name" value="Pectin lyase-like"/>
    <property type="match status" value="1"/>
</dbReference>
<evidence type="ECO:0000256" key="7">
    <source>
        <dbReference type="ARBA" id="ARBA00047899"/>
    </source>
</evidence>
<dbReference type="SMART" id="SM00220">
    <property type="entry name" value="S_TKc"/>
    <property type="match status" value="1"/>
</dbReference>
<dbReference type="InterPro" id="IPR017441">
    <property type="entry name" value="Protein_kinase_ATP_BS"/>
</dbReference>
<comment type="catalytic activity">
    <reaction evidence="7">
        <text>L-threonyl-[protein] + ATP = O-phospho-L-threonyl-[protein] + ADP + H(+)</text>
        <dbReference type="Rhea" id="RHEA:46608"/>
        <dbReference type="Rhea" id="RHEA-COMP:11060"/>
        <dbReference type="Rhea" id="RHEA-COMP:11605"/>
        <dbReference type="ChEBI" id="CHEBI:15378"/>
        <dbReference type="ChEBI" id="CHEBI:30013"/>
        <dbReference type="ChEBI" id="CHEBI:30616"/>
        <dbReference type="ChEBI" id="CHEBI:61977"/>
        <dbReference type="ChEBI" id="CHEBI:456216"/>
        <dbReference type="EC" id="2.7.11.1"/>
    </reaction>
</comment>
<dbReference type="InterPro" id="IPR011009">
    <property type="entry name" value="Kinase-like_dom_sf"/>
</dbReference>
<dbReference type="FunFam" id="3.30.200.20:FF:000035">
    <property type="entry name" value="Serine/threonine protein kinase Stk1"/>
    <property type="match status" value="1"/>
</dbReference>
<reference evidence="13 14" key="1">
    <citation type="submission" date="2019-02" db="EMBL/GenBank/DDBJ databases">
        <title>Deep-cultivation of Planctomycetes and their phenomic and genomic characterization uncovers novel biology.</title>
        <authorList>
            <person name="Wiegand S."/>
            <person name="Jogler M."/>
            <person name="Boedeker C."/>
            <person name="Pinto D."/>
            <person name="Vollmers J."/>
            <person name="Rivas-Marin E."/>
            <person name="Kohn T."/>
            <person name="Peeters S.H."/>
            <person name="Heuer A."/>
            <person name="Rast P."/>
            <person name="Oberbeckmann S."/>
            <person name="Bunk B."/>
            <person name="Jeske O."/>
            <person name="Meyerdierks A."/>
            <person name="Storesund J.E."/>
            <person name="Kallscheuer N."/>
            <person name="Luecker S."/>
            <person name="Lage O.M."/>
            <person name="Pohl T."/>
            <person name="Merkel B.J."/>
            <person name="Hornburger P."/>
            <person name="Mueller R.-W."/>
            <person name="Bruemmer F."/>
            <person name="Labrenz M."/>
            <person name="Spormann A.M."/>
            <person name="Op den Camp H."/>
            <person name="Overmann J."/>
            <person name="Amann R."/>
            <person name="Jetten M.S.M."/>
            <person name="Mascher T."/>
            <person name="Medema M.H."/>
            <person name="Devos D.P."/>
            <person name="Kaster A.-K."/>
            <person name="Ovreas L."/>
            <person name="Rohde M."/>
            <person name="Galperin M.Y."/>
            <person name="Jogler C."/>
        </authorList>
    </citation>
    <scope>NUCLEOTIDE SEQUENCE [LARGE SCALE GENOMIC DNA]</scope>
    <source>
        <strain evidence="13 14">Pan189</strain>
    </source>
</reference>
<evidence type="ECO:0000256" key="2">
    <source>
        <dbReference type="ARBA" id="ARBA00022527"/>
    </source>
</evidence>
<feature type="binding site" evidence="9">
    <location>
        <position position="105"/>
    </location>
    <ligand>
        <name>ATP</name>
        <dbReference type="ChEBI" id="CHEBI:30616"/>
    </ligand>
</feature>
<dbReference type="KEGG" id="svp:Pan189_37210"/>
<dbReference type="InterPro" id="IPR008271">
    <property type="entry name" value="Ser/Thr_kinase_AS"/>
</dbReference>
<dbReference type="InterPro" id="IPR000719">
    <property type="entry name" value="Prot_kinase_dom"/>
</dbReference>
<evidence type="ECO:0000256" key="10">
    <source>
        <dbReference type="SAM" id="MobiDB-lite"/>
    </source>
</evidence>
<dbReference type="Gene3D" id="3.30.200.20">
    <property type="entry name" value="Phosphorylase Kinase, domain 1"/>
    <property type="match status" value="1"/>
</dbReference>
<dbReference type="PROSITE" id="PS00108">
    <property type="entry name" value="PROTEIN_KINASE_ST"/>
    <property type="match status" value="1"/>
</dbReference>
<dbReference type="PANTHER" id="PTHR43289:SF6">
    <property type="entry name" value="SERINE_THREONINE-PROTEIN KINASE NEKL-3"/>
    <property type="match status" value="1"/>
</dbReference>
<dbReference type="PROSITE" id="PS50011">
    <property type="entry name" value="PROTEIN_KINASE_DOM"/>
    <property type="match status" value="1"/>
</dbReference>
<dbReference type="Pfam" id="PF13229">
    <property type="entry name" value="Beta_helix"/>
    <property type="match status" value="1"/>
</dbReference>
<accession>A0A517R643</accession>
<dbReference type="AlphaFoldDB" id="A0A517R643"/>
<dbReference type="Gene3D" id="1.10.510.10">
    <property type="entry name" value="Transferase(Phosphotransferase) domain 1"/>
    <property type="match status" value="1"/>
</dbReference>
<feature type="transmembrane region" description="Helical" evidence="11">
    <location>
        <begin position="587"/>
        <end position="612"/>
    </location>
</feature>
<gene>
    <name evidence="13" type="primary">pknB_4</name>
    <name evidence="13" type="ORF">Pan189_37210</name>
</gene>
<dbReference type="CDD" id="cd14014">
    <property type="entry name" value="STKc_PknB_like"/>
    <property type="match status" value="1"/>
</dbReference>
<dbReference type="EC" id="2.7.11.1" evidence="1"/>
<dbReference type="SUPFAM" id="SSF56112">
    <property type="entry name" value="Protein kinase-like (PK-like)"/>
    <property type="match status" value="1"/>
</dbReference>
<protein>
    <recommendedName>
        <fullName evidence="1">non-specific serine/threonine protein kinase</fullName>
        <ecNumber evidence="1">2.7.11.1</ecNumber>
    </recommendedName>
</protein>
<dbReference type="GO" id="GO:0004674">
    <property type="term" value="F:protein serine/threonine kinase activity"/>
    <property type="evidence" value="ECO:0007669"/>
    <property type="project" value="UniProtKB-KW"/>
</dbReference>
<dbReference type="Gene3D" id="2.160.20.10">
    <property type="entry name" value="Single-stranded right-handed beta-helix, Pectin lyase-like"/>
    <property type="match status" value="1"/>
</dbReference>
<evidence type="ECO:0000256" key="1">
    <source>
        <dbReference type="ARBA" id="ARBA00012513"/>
    </source>
</evidence>
<dbReference type="InterPro" id="IPR012334">
    <property type="entry name" value="Pectin_lyas_fold"/>
</dbReference>
<name>A0A517R643_9PLAN</name>
<dbReference type="OrthoDB" id="6111975at2"/>
<keyword evidence="14" id="KW-1185">Reference proteome</keyword>
<dbReference type="InterPro" id="IPR039448">
    <property type="entry name" value="Beta_helix"/>
</dbReference>
<feature type="compositionally biased region" description="Low complexity" evidence="10">
    <location>
        <begin position="492"/>
        <end position="509"/>
    </location>
</feature>
<keyword evidence="11" id="KW-1133">Transmembrane helix</keyword>
<keyword evidence="11" id="KW-0472">Membrane</keyword>
<evidence type="ECO:0000313" key="13">
    <source>
        <dbReference type="EMBL" id="QDT39315.1"/>
    </source>
</evidence>
<evidence type="ECO:0000256" key="3">
    <source>
        <dbReference type="ARBA" id="ARBA00022679"/>
    </source>
</evidence>
<evidence type="ECO:0000313" key="14">
    <source>
        <dbReference type="Proteomes" id="UP000317318"/>
    </source>
</evidence>
<feature type="region of interest" description="Disordered" evidence="10">
    <location>
        <begin position="384"/>
        <end position="407"/>
    </location>
</feature>
<proteinExistence type="predicted"/>
<feature type="region of interest" description="Disordered" evidence="10">
    <location>
        <begin position="444"/>
        <end position="552"/>
    </location>
</feature>
<evidence type="ECO:0000256" key="9">
    <source>
        <dbReference type="PROSITE-ProRule" id="PRU10141"/>
    </source>
</evidence>
<comment type="catalytic activity">
    <reaction evidence="8">
        <text>L-seryl-[protein] + ATP = O-phospho-L-seryl-[protein] + ADP + H(+)</text>
        <dbReference type="Rhea" id="RHEA:17989"/>
        <dbReference type="Rhea" id="RHEA-COMP:9863"/>
        <dbReference type="Rhea" id="RHEA-COMP:11604"/>
        <dbReference type="ChEBI" id="CHEBI:15378"/>
        <dbReference type="ChEBI" id="CHEBI:29999"/>
        <dbReference type="ChEBI" id="CHEBI:30616"/>
        <dbReference type="ChEBI" id="CHEBI:83421"/>
        <dbReference type="ChEBI" id="CHEBI:456216"/>
        <dbReference type="EC" id="2.7.11.1"/>
    </reaction>
</comment>
<dbReference type="EMBL" id="CP036268">
    <property type="protein sequence ID" value="QDT39315.1"/>
    <property type="molecule type" value="Genomic_DNA"/>
</dbReference>
<feature type="domain" description="Protein kinase" evidence="12">
    <location>
        <begin position="76"/>
        <end position="346"/>
    </location>
</feature>
<evidence type="ECO:0000259" key="12">
    <source>
        <dbReference type="PROSITE" id="PS50011"/>
    </source>
</evidence>
<keyword evidence="5 13" id="KW-0418">Kinase</keyword>
<feature type="compositionally biased region" description="Polar residues" evidence="10">
    <location>
        <begin position="478"/>
        <end position="487"/>
    </location>
</feature>